<feature type="region of interest" description="Disordered" evidence="3">
    <location>
        <begin position="62"/>
        <end position="93"/>
    </location>
</feature>
<sequence length="191" mass="19869">MSRLGTRSRVVVGVLLLVLLGLVAYATAGSGGGTGQDTMVAESVTTTQAPVTSTMPQRLVVEPDGSVTDATSTRARTATSSQAATPAQTAGPRGVVPAAITAAAFATLAEIDAGDWPDSANAPGTKGGDPWRNRDRTLPAKTGSGATVSYREWDVNPKRRGETRDAERIVTGSDGSAWYTADHYTSFVRMR</sequence>
<dbReference type="Gene3D" id="3.10.450.30">
    <property type="entry name" value="Microbial ribonucleases"/>
    <property type="match status" value="1"/>
</dbReference>
<evidence type="ECO:0000256" key="3">
    <source>
        <dbReference type="SAM" id="MobiDB-lite"/>
    </source>
</evidence>
<feature type="region of interest" description="Disordered" evidence="3">
    <location>
        <begin position="114"/>
        <end position="145"/>
    </location>
</feature>
<dbReference type="STRING" id="168276.SAMN05444580_10743"/>
<keyword evidence="1" id="KW-0540">Nuclease</keyword>
<dbReference type="AlphaFoldDB" id="A0A1G6Y512"/>
<feature type="compositionally biased region" description="Basic and acidic residues" evidence="3">
    <location>
        <begin position="129"/>
        <end position="138"/>
    </location>
</feature>
<dbReference type="Pfam" id="PF00545">
    <property type="entry name" value="Ribonuclease"/>
    <property type="match status" value="1"/>
</dbReference>
<gene>
    <name evidence="4" type="ORF">SAMN05444580_10743</name>
</gene>
<dbReference type="GO" id="GO:0004521">
    <property type="term" value="F:RNA endonuclease activity"/>
    <property type="evidence" value="ECO:0007669"/>
    <property type="project" value="InterPro"/>
</dbReference>
<feature type="compositionally biased region" description="Low complexity" evidence="3">
    <location>
        <begin position="70"/>
        <end position="93"/>
    </location>
</feature>
<keyword evidence="5" id="KW-1185">Reference proteome</keyword>
<evidence type="ECO:0000313" key="5">
    <source>
        <dbReference type="Proteomes" id="UP000199417"/>
    </source>
</evidence>
<dbReference type="SUPFAM" id="SSF53933">
    <property type="entry name" value="Microbial ribonucleases"/>
    <property type="match status" value="1"/>
</dbReference>
<dbReference type="GO" id="GO:0003723">
    <property type="term" value="F:RNA binding"/>
    <property type="evidence" value="ECO:0007669"/>
    <property type="project" value="InterPro"/>
</dbReference>
<proteinExistence type="predicted"/>
<evidence type="ECO:0000313" key="4">
    <source>
        <dbReference type="EMBL" id="SDD85488.1"/>
    </source>
</evidence>
<reference evidence="4 5" key="1">
    <citation type="submission" date="2016-10" db="EMBL/GenBank/DDBJ databases">
        <authorList>
            <person name="de Groot N.N."/>
        </authorList>
    </citation>
    <scope>NUCLEOTIDE SEQUENCE [LARGE SCALE GENOMIC DNA]</scope>
    <source>
        <strain evidence="4 5">JCM 11308</strain>
    </source>
</reference>
<accession>A0A1G6Y512</accession>
<dbReference type="RefSeq" id="WP_245709407.1">
    <property type="nucleotide sequence ID" value="NZ_FNAB01000007.1"/>
</dbReference>
<dbReference type="InterPro" id="IPR016191">
    <property type="entry name" value="Ribonuclease/ribotoxin"/>
</dbReference>
<dbReference type="EMBL" id="FNAB01000007">
    <property type="protein sequence ID" value="SDD85488.1"/>
    <property type="molecule type" value="Genomic_DNA"/>
</dbReference>
<name>A0A1G6Y512_9NOCA</name>
<dbReference type="Proteomes" id="UP000199417">
    <property type="component" value="Unassembled WGS sequence"/>
</dbReference>
<dbReference type="GO" id="GO:0016787">
    <property type="term" value="F:hydrolase activity"/>
    <property type="evidence" value="ECO:0007669"/>
    <property type="project" value="UniProtKB-KW"/>
</dbReference>
<evidence type="ECO:0000256" key="1">
    <source>
        <dbReference type="ARBA" id="ARBA00022722"/>
    </source>
</evidence>
<protein>
    <submittedName>
        <fullName evidence="4">Guanyl-specific ribonuclease Sa</fullName>
    </submittedName>
</protein>
<evidence type="ECO:0000256" key="2">
    <source>
        <dbReference type="ARBA" id="ARBA00022801"/>
    </source>
</evidence>
<organism evidence="4 5">
    <name type="scientific">Rhodococcus tukisamuensis</name>
    <dbReference type="NCBI Taxonomy" id="168276"/>
    <lineage>
        <taxon>Bacteria</taxon>
        <taxon>Bacillati</taxon>
        <taxon>Actinomycetota</taxon>
        <taxon>Actinomycetes</taxon>
        <taxon>Mycobacteriales</taxon>
        <taxon>Nocardiaceae</taxon>
        <taxon>Rhodococcus</taxon>
    </lineage>
</organism>
<keyword evidence="2" id="KW-0378">Hydrolase</keyword>
<dbReference type="InterPro" id="IPR000026">
    <property type="entry name" value="N1-like"/>
</dbReference>